<sequence length="341" mass="39492">MDIEDLLADLENNNTTIHGRTTLLNNTSISSNNNNLSGNRKSLENLTGEESRGISTGVTTHLVSETDQSFAAPNVSHISNGDDKVIPFLTKSEKNQLDIQAFMELTTSWRNERMSPELLPFNEPAFNVVTDNMKAQIEYIDYWNMMQESEVEMEATNDKKSNEQLLIQKRINKLPLYCMEAELERVKFLIRSYLRCRLQKIDTFLLLLEGNDQMIFDETNLEEKSIFIINKLLSESEYKYFKQKVKIVVRLYSNTVLLNLPENFQQMNDESSNVKMIQEPDLEKFVFIFVKGSGKQNNSNEKYNIFNRETQEEVELVVGGIYVMRYDLVEAFIKEGVIILI</sequence>
<proteinExistence type="inferred from homology"/>
<evidence type="ECO:0000313" key="8">
    <source>
        <dbReference type="EMBL" id="OBA27704.1"/>
    </source>
</evidence>
<evidence type="ECO:0000313" key="9">
    <source>
        <dbReference type="Proteomes" id="UP000092321"/>
    </source>
</evidence>
<dbReference type="InterPro" id="IPR036224">
    <property type="entry name" value="GINS_bundle-like_dom_sf"/>
</dbReference>
<organism evidence="8 9">
    <name type="scientific">Hanseniaspora valbyensis NRRL Y-1626</name>
    <dbReference type="NCBI Taxonomy" id="766949"/>
    <lineage>
        <taxon>Eukaryota</taxon>
        <taxon>Fungi</taxon>
        <taxon>Dikarya</taxon>
        <taxon>Ascomycota</taxon>
        <taxon>Saccharomycotina</taxon>
        <taxon>Saccharomycetes</taxon>
        <taxon>Saccharomycodales</taxon>
        <taxon>Saccharomycodaceae</taxon>
        <taxon>Hanseniaspora</taxon>
    </lineage>
</organism>
<dbReference type="InterPro" id="IPR031633">
    <property type="entry name" value="SLD5_C"/>
</dbReference>
<dbReference type="Gene3D" id="3.40.5.60">
    <property type="match status" value="1"/>
</dbReference>
<dbReference type="CDD" id="cd21692">
    <property type="entry name" value="GINS_B_Sld5"/>
    <property type="match status" value="1"/>
</dbReference>
<accession>A0A1B7TG53</accession>
<comment type="caution">
    <text evidence="8">The sequence shown here is derived from an EMBL/GenBank/DDBJ whole genome shotgun (WGS) entry which is preliminary data.</text>
</comment>
<dbReference type="GO" id="GO:0006261">
    <property type="term" value="P:DNA-templated DNA replication"/>
    <property type="evidence" value="ECO:0007669"/>
    <property type="project" value="InterPro"/>
</dbReference>
<evidence type="ECO:0000259" key="6">
    <source>
        <dbReference type="Pfam" id="PF05916"/>
    </source>
</evidence>
<dbReference type="InterPro" id="IPR021151">
    <property type="entry name" value="GINS_A"/>
</dbReference>
<reference evidence="9" key="1">
    <citation type="journal article" date="2016" name="Proc. Natl. Acad. Sci. U.S.A.">
        <title>Comparative genomics of biotechnologically important yeasts.</title>
        <authorList>
            <person name="Riley R."/>
            <person name="Haridas S."/>
            <person name="Wolfe K.H."/>
            <person name="Lopes M.R."/>
            <person name="Hittinger C.T."/>
            <person name="Goeker M."/>
            <person name="Salamov A.A."/>
            <person name="Wisecaver J.H."/>
            <person name="Long T.M."/>
            <person name="Calvey C.H."/>
            <person name="Aerts A.L."/>
            <person name="Barry K.W."/>
            <person name="Choi C."/>
            <person name="Clum A."/>
            <person name="Coughlan A.Y."/>
            <person name="Deshpande S."/>
            <person name="Douglass A.P."/>
            <person name="Hanson S.J."/>
            <person name="Klenk H.-P."/>
            <person name="LaButti K.M."/>
            <person name="Lapidus A."/>
            <person name="Lindquist E.A."/>
            <person name="Lipzen A.M."/>
            <person name="Meier-Kolthoff J.P."/>
            <person name="Ohm R.A."/>
            <person name="Otillar R.P."/>
            <person name="Pangilinan J.L."/>
            <person name="Peng Y."/>
            <person name="Rokas A."/>
            <person name="Rosa C.A."/>
            <person name="Scheuner C."/>
            <person name="Sibirny A.A."/>
            <person name="Slot J.C."/>
            <person name="Stielow J.B."/>
            <person name="Sun H."/>
            <person name="Kurtzman C.P."/>
            <person name="Blackwell M."/>
            <person name="Grigoriev I.V."/>
            <person name="Jeffries T.W."/>
        </authorList>
    </citation>
    <scope>NUCLEOTIDE SEQUENCE [LARGE SCALE GENOMIC DNA]</scope>
    <source>
        <strain evidence="9">NRRL Y-1626</strain>
    </source>
</reference>
<protein>
    <recommendedName>
        <fullName evidence="3">DNA replication complex GINS protein SLD5</fullName>
    </recommendedName>
</protein>
<keyword evidence="5" id="KW-0539">Nucleus</keyword>
<dbReference type="InterPro" id="IPR038749">
    <property type="entry name" value="Sld5_GINS_A"/>
</dbReference>
<evidence type="ECO:0000259" key="7">
    <source>
        <dbReference type="Pfam" id="PF16922"/>
    </source>
</evidence>
<dbReference type="CDD" id="cd11711">
    <property type="entry name" value="GINS_A_Sld5"/>
    <property type="match status" value="1"/>
</dbReference>
<keyword evidence="4" id="KW-0235">DNA replication</keyword>
<dbReference type="InterPro" id="IPR008591">
    <property type="entry name" value="GINS_Sld5"/>
</dbReference>
<gene>
    <name evidence="8" type="ORF">HANVADRAFT_52139</name>
</gene>
<name>A0A1B7TG53_9ASCO</name>
<feature type="domain" description="GINS subunit" evidence="6">
    <location>
        <begin position="155"/>
        <end position="252"/>
    </location>
</feature>
<dbReference type="Gene3D" id="1.20.58.1030">
    <property type="match status" value="1"/>
</dbReference>
<evidence type="ECO:0000256" key="4">
    <source>
        <dbReference type="ARBA" id="ARBA00022705"/>
    </source>
</evidence>
<dbReference type="SUPFAM" id="SSF158573">
    <property type="entry name" value="GINS helical bundle-like"/>
    <property type="match status" value="1"/>
</dbReference>
<dbReference type="Pfam" id="PF16922">
    <property type="entry name" value="SLD5_C"/>
    <property type="match status" value="1"/>
</dbReference>
<keyword evidence="9" id="KW-1185">Reference proteome</keyword>
<dbReference type="Pfam" id="PF05916">
    <property type="entry name" value="Sld5"/>
    <property type="match status" value="1"/>
</dbReference>
<evidence type="ECO:0000256" key="3">
    <source>
        <dbReference type="ARBA" id="ARBA00014804"/>
    </source>
</evidence>
<dbReference type="OrthoDB" id="338231at2759"/>
<dbReference type="SUPFAM" id="SSF160059">
    <property type="entry name" value="PriA/YqbF domain"/>
    <property type="match status" value="1"/>
</dbReference>
<comment type="subcellular location">
    <subcellularLocation>
        <location evidence="1">Nucleus</location>
    </subcellularLocation>
</comment>
<comment type="similarity">
    <text evidence="2">Belongs to the GINS4/SLD5 family.</text>
</comment>
<dbReference type="Proteomes" id="UP000092321">
    <property type="component" value="Unassembled WGS sequence"/>
</dbReference>
<dbReference type="PANTHER" id="PTHR21206:SF0">
    <property type="entry name" value="DNA REPLICATION COMPLEX GINS PROTEIN SLD5"/>
    <property type="match status" value="1"/>
</dbReference>
<dbReference type="GO" id="GO:0000811">
    <property type="term" value="C:GINS complex"/>
    <property type="evidence" value="ECO:0007669"/>
    <property type="project" value="TreeGrafter"/>
</dbReference>
<dbReference type="PANTHER" id="PTHR21206">
    <property type="entry name" value="SLD5 PROTEIN"/>
    <property type="match status" value="1"/>
</dbReference>
<dbReference type="GO" id="GO:0000727">
    <property type="term" value="P:double-strand break repair via break-induced replication"/>
    <property type="evidence" value="ECO:0007669"/>
    <property type="project" value="TreeGrafter"/>
</dbReference>
<feature type="domain" description="DNA replication complex GINS protein SLD5 C-terminal" evidence="7">
    <location>
        <begin position="280"/>
        <end position="341"/>
    </location>
</feature>
<dbReference type="EMBL" id="LXPE01000007">
    <property type="protein sequence ID" value="OBA27704.1"/>
    <property type="molecule type" value="Genomic_DNA"/>
</dbReference>
<dbReference type="AlphaFoldDB" id="A0A1B7TG53"/>
<evidence type="ECO:0000256" key="2">
    <source>
        <dbReference type="ARBA" id="ARBA00008187"/>
    </source>
</evidence>
<evidence type="ECO:0000256" key="1">
    <source>
        <dbReference type="ARBA" id="ARBA00004123"/>
    </source>
</evidence>
<evidence type="ECO:0000256" key="5">
    <source>
        <dbReference type="ARBA" id="ARBA00023242"/>
    </source>
</evidence>